<dbReference type="Pfam" id="PF03732">
    <property type="entry name" value="Retrotrans_gag"/>
    <property type="match status" value="1"/>
</dbReference>
<name>A0A371EVM3_MUCPR</name>
<accession>A0A371EVM3</accession>
<dbReference type="Proteomes" id="UP000257109">
    <property type="component" value="Unassembled WGS sequence"/>
</dbReference>
<dbReference type="PANTHER" id="PTHR33223">
    <property type="entry name" value="CCHC-TYPE DOMAIN-CONTAINING PROTEIN"/>
    <property type="match status" value="1"/>
</dbReference>
<keyword evidence="3" id="KW-1185">Reference proteome</keyword>
<organism evidence="2 3">
    <name type="scientific">Mucuna pruriens</name>
    <name type="common">Velvet bean</name>
    <name type="synonym">Dolichos pruriens</name>
    <dbReference type="NCBI Taxonomy" id="157652"/>
    <lineage>
        <taxon>Eukaryota</taxon>
        <taxon>Viridiplantae</taxon>
        <taxon>Streptophyta</taxon>
        <taxon>Embryophyta</taxon>
        <taxon>Tracheophyta</taxon>
        <taxon>Spermatophyta</taxon>
        <taxon>Magnoliopsida</taxon>
        <taxon>eudicotyledons</taxon>
        <taxon>Gunneridae</taxon>
        <taxon>Pentapetalae</taxon>
        <taxon>rosids</taxon>
        <taxon>fabids</taxon>
        <taxon>Fabales</taxon>
        <taxon>Fabaceae</taxon>
        <taxon>Papilionoideae</taxon>
        <taxon>50 kb inversion clade</taxon>
        <taxon>NPAAA clade</taxon>
        <taxon>indigoferoid/millettioid clade</taxon>
        <taxon>Phaseoleae</taxon>
        <taxon>Mucuna</taxon>
    </lineage>
</organism>
<proteinExistence type="predicted"/>
<dbReference type="EMBL" id="QJKJ01011849">
    <property type="protein sequence ID" value="RDX70064.1"/>
    <property type="molecule type" value="Genomic_DNA"/>
</dbReference>
<sequence length="182" mass="20499">MKRMFLEKFFPASRTATIKKKICTIRQHSGETLHEYWKRFNKLCATCPHHQISEQLLIQYFYEGLMMMDRSMIDVASGGALMDKMPAAARHLISNMASNTQQFGIRGASQPRMVNEIGAVDNLRLENQLTELTSLPECTSRTNKLSTTDSTVSGTTVPTTTIENASSRKFTISRRSDEAISD</sequence>
<evidence type="ECO:0000259" key="1">
    <source>
        <dbReference type="Pfam" id="PF03732"/>
    </source>
</evidence>
<evidence type="ECO:0000313" key="3">
    <source>
        <dbReference type="Proteomes" id="UP000257109"/>
    </source>
</evidence>
<dbReference type="AlphaFoldDB" id="A0A371EVM3"/>
<reference evidence="2" key="1">
    <citation type="submission" date="2018-05" db="EMBL/GenBank/DDBJ databases">
        <title>Draft genome of Mucuna pruriens seed.</title>
        <authorList>
            <person name="Nnadi N.E."/>
            <person name="Vos R."/>
            <person name="Hasami M.H."/>
            <person name="Devisetty U.K."/>
            <person name="Aguiy J.C."/>
        </authorList>
    </citation>
    <scope>NUCLEOTIDE SEQUENCE [LARGE SCALE GENOMIC DNA]</scope>
    <source>
        <strain evidence="2">JCA_2017</strain>
    </source>
</reference>
<feature type="domain" description="Retrotransposon gag" evidence="1">
    <location>
        <begin position="1"/>
        <end position="65"/>
    </location>
</feature>
<dbReference type="PANTHER" id="PTHR33223:SF3">
    <property type="match status" value="1"/>
</dbReference>
<comment type="caution">
    <text evidence="2">The sequence shown here is derived from an EMBL/GenBank/DDBJ whole genome shotgun (WGS) entry which is preliminary data.</text>
</comment>
<gene>
    <name evidence="2" type="ORF">CR513_50728</name>
</gene>
<dbReference type="InterPro" id="IPR005162">
    <property type="entry name" value="Retrotrans_gag_dom"/>
</dbReference>
<protein>
    <recommendedName>
        <fullName evidence="1">Retrotransposon gag domain-containing protein</fullName>
    </recommendedName>
</protein>
<evidence type="ECO:0000313" key="2">
    <source>
        <dbReference type="EMBL" id="RDX70064.1"/>
    </source>
</evidence>
<feature type="non-terminal residue" evidence="2">
    <location>
        <position position="1"/>
    </location>
</feature>